<feature type="non-terminal residue" evidence="1">
    <location>
        <position position="1"/>
    </location>
</feature>
<evidence type="ECO:0000313" key="2">
    <source>
        <dbReference type="Proteomes" id="UP000054144"/>
    </source>
</evidence>
<dbReference type="OrthoDB" id="3253416at2759"/>
<dbReference type="EMBL" id="KN882021">
    <property type="protein sequence ID" value="KIY46881.1"/>
    <property type="molecule type" value="Genomic_DNA"/>
</dbReference>
<name>A0A0D7AAC9_9AGAR</name>
<protein>
    <submittedName>
        <fullName evidence="1">Uncharacterized protein</fullName>
    </submittedName>
</protein>
<dbReference type="Proteomes" id="UP000054144">
    <property type="component" value="Unassembled WGS sequence"/>
</dbReference>
<accession>A0A0D7AAC9</accession>
<proteinExistence type="predicted"/>
<dbReference type="AlphaFoldDB" id="A0A0D7AAC9"/>
<organism evidence="1 2">
    <name type="scientific">Fistulina hepatica ATCC 64428</name>
    <dbReference type="NCBI Taxonomy" id="1128425"/>
    <lineage>
        <taxon>Eukaryota</taxon>
        <taxon>Fungi</taxon>
        <taxon>Dikarya</taxon>
        <taxon>Basidiomycota</taxon>
        <taxon>Agaricomycotina</taxon>
        <taxon>Agaricomycetes</taxon>
        <taxon>Agaricomycetidae</taxon>
        <taxon>Agaricales</taxon>
        <taxon>Fistulinaceae</taxon>
        <taxon>Fistulina</taxon>
    </lineage>
</organism>
<reference evidence="1 2" key="1">
    <citation type="journal article" date="2015" name="Fungal Genet. Biol.">
        <title>Evolution of novel wood decay mechanisms in Agaricales revealed by the genome sequences of Fistulina hepatica and Cylindrobasidium torrendii.</title>
        <authorList>
            <person name="Floudas D."/>
            <person name="Held B.W."/>
            <person name="Riley R."/>
            <person name="Nagy L.G."/>
            <person name="Koehler G."/>
            <person name="Ransdell A.S."/>
            <person name="Younus H."/>
            <person name="Chow J."/>
            <person name="Chiniquy J."/>
            <person name="Lipzen A."/>
            <person name="Tritt A."/>
            <person name="Sun H."/>
            <person name="Haridas S."/>
            <person name="LaButti K."/>
            <person name="Ohm R.A."/>
            <person name="Kues U."/>
            <person name="Blanchette R.A."/>
            <person name="Grigoriev I.V."/>
            <person name="Minto R.E."/>
            <person name="Hibbett D.S."/>
        </authorList>
    </citation>
    <scope>NUCLEOTIDE SEQUENCE [LARGE SCALE GENOMIC DNA]</scope>
    <source>
        <strain evidence="1 2">ATCC 64428</strain>
    </source>
</reference>
<gene>
    <name evidence="1" type="ORF">FISHEDRAFT_22572</name>
</gene>
<evidence type="ECO:0000313" key="1">
    <source>
        <dbReference type="EMBL" id="KIY46881.1"/>
    </source>
</evidence>
<sequence length="110" mass="12628">EIVQRINTALTETMGKPDVRMEYVHYHSQIVQGLSVVLEGWPLDKLEQPSWLGNSLPLLRKVRDALKEGTCHFRKIDKGEKDCLYCEWKEKVANGELVEPAARKEHVDKG</sequence>
<feature type="non-terminal residue" evidence="1">
    <location>
        <position position="110"/>
    </location>
</feature>
<keyword evidence="2" id="KW-1185">Reference proteome</keyword>